<accession>A0A3D9HF35</accession>
<dbReference type="Gene3D" id="3.60.40.10">
    <property type="entry name" value="PPM-type phosphatase domain"/>
    <property type="match status" value="1"/>
</dbReference>
<keyword evidence="1" id="KW-0378">Hydrolase</keyword>
<sequence length="438" mass="48805">MRDRTEWEPRGCDRRLSNPFLLSPSQPPMRPIASNNRRGRDRRSNGYISEQKLFHQIPYHLLESELSSLPQKQFSDGEVLIRRGQRNRYLYLLIDGCLKIHLDDSQEDEGILLEPGECVGEMSVIDRGPASATVICDGSATVIQIDASRFWNSFGKSRHIARNMLRILTTRMRTHNEMILAAREQKLLCDHLQSELAHAADLQRNMLPDLSQMAVQDFGLELAGLMKPAAKVGGDLYDAFFMEDNHLCLAMGSVSGKGMPAALFMVQVMSMLRGQMQRPGDIAKRMGILNNLVCQSNKSGMQVSLFVAVIDLQERGFDYCLAGHQPPAVSRNGHAFHFLDAEASPRLGGCEDVDFTIGLGRLEPGDRFFIFTEGAINRQNGNQEPFGETELLYQLDALPRANAAGKSLEEIDHALTLHAAGAQQCEDIAMMAVQALDY</sequence>
<evidence type="ECO:0000259" key="3">
    <source>
        <dbReference type="PROSITE" id="PS50042"/>
    </source>
</evidence>
<dbReference type="GO" id="GO:0016791">
    <property type="term" value="F:phosphatase activity"/>
    <property type="evidence" value="ECO:0007669"/>
    <property type="project" value="TreeGrafter"/>
</dbReference>
<reference evidence="4 5" key="1">
    <citation type="submission" date="2018-07" db="EMBL/GenBank/DDBJ databases">
        <title>Genomic Encyclopedia of Type Strains, Phase III (KMG-III): the genomes of soil and plant-associated and newly described type strains.</title>
        <authorList>
            <person name="Whitman W."/>
        </authorList>
    </citation>
    <scope>NUCLEOTIDE SEQUENCE [LARGE SCALE GENOMIC DNA]</scope>
    <source>
        <strain evidence="4 5">CECT 8488</strain>
    </source>
</reference>
<dbReference type="PANTHER" id="PTHR43156">
    <property type="entry name" value="STAGE II SPORULATION PROTEIN E-RELATED"/>
    <property type="match status" value="1"/>
</dbReference>
<dbReference type="SUPFAM" id="SSF51206">
    <property type="entry name" value="cAMP-binding domain-like"/>
    <property type="match status" value="1"/>
</dbReference>
<dbReference type="RefSeq" id="WP_115937725.1">
    <property type="nucleotide sequence ID" value="NZ_QRDW01000008.1"/>
</dbReference>
<gene>
    <name evidence="4" type="ORF">DFP90_108120</name>
</gene>
<feature type="domain" description="Cyclic nucleotide-binding" evidence="3">
    <location>
        <begin position="53"/>
        <end position="171"/>
    </location>
</feature>
<dbReference type="PANTHER" id="PTHR43156:SF2">
    <property type="entry name" value="STAGE II SPORULATION PROTEIN E"/>
    <property type="match status" value="1"/>
</dbReference>
<protein>
    <submittedName>
        <fullName evidence="4">Stage II sporulation protein E</fullName>
    </submittedName>
</protein>
<dbReference type="SMART" id="SM00100">
    <property type="entry name" value="cNMP"/>
    <property type="match status" value="1"/>
</dbReference>
<evidence type="ECO:0000313" key="4">
    <source>
        <dbReference type="EMBL" id="RED48102.1"/>
    </source>
</evidence>
<dbReference type="Pfam" id="PF00027">
    <property type="entry name" value="cNMP_binding"/>
    <property type="match status" value="1"/>
</dbReference>
<dbReference type="InterPro" id="IPR014710">
    <property type="entry name" value="RmlC-like_jellyroll"/>
</dbReference>
<dbReference type="PROSITE" id="PS50042">
    <property type="entry name" value="CNMP_BINDING_3"/>
    <property type="match status" value="1"/>
</dbReference>
<evidence type="ECO:0000256" key="1">
    <source>
        <dbReference type="ARBA" id="ARBA00022801"/>
    </source>
</evidence>
<evidence type="ECO:0000256" key="2">
    <source>
        <dbReference type="SAM" id="MobiDB-lite"/>
    </source>
</evidence>
<dbReference type="AlphaFoldDB" id="A0A3D9HF35"/>
<dbReference type="InterPro" id="IPR018490">
    <property type="entry name" value="cNMP-bd_dom_sf"/>
</dbReference>
<comment type="caution">
    <text evidence="4">The sequence shown here is derived from an EMBL/GenBank/DDBJ whole genome shotgun (WGS) entry which is preliminary data.</text>
</comment>
<feature type="compositionally biased region" description="Basic and acidic residues" evidence="2">
    <location>
        <begin position="1"/>
        <end position="16"/>
    </location>
</feature>
<dbReference type="OrthoDB" id="9811749at2"/>
<organism evidence="4 5">
    <name type="scientific">Aestuariispira insulae</name>
    <dbReference type="NCBI Taxonomy" id="1461337"/>
    <lineage>
        <taxon>Bacteria</taxon>
        <taxon>Pseudomonadati</taxon>
        <taxon>Pseudomonadota</taxon>
        <taxon>Alphaproteobacteria</taxon>
        <taxon>Rhodospirillales</taxon>
        <taxon>Kiloniellaceae</taxon>
        <taxon>Aestuariispira</taxon>
    </lineage>
</organism>
<feature type="region of interest" description="Disordered" evidence="2">
    <location>
        <begin position="1"/>
        <end position="44"/>
    </location>
</feature>
<dbReference type="Proteomes" id="UP000256845">
    <property type="component" value="Unassembled WGS sequence"/>
</dbReference>
<evidence type="ECO:0000313" key="5">
    <source>
        <dbReference type="Proteomes" id="UP000256845"/>
    </source>
</evidence>
<dbReference type="EMBL" id="QRDW01000008">
    <property type="protein sequence ID" value="RED48102.1"/>
    <property type="molecule type" value="Genomic_DNA"/>
</dbReference>
<dbReference type="CDD" id="cd00038">
    <property type="entry name" value="CAP_ED"/>
    <property type="match status" value="1"/>
</dbReference>
<dbReference type="InterPro" id="IPR036457">
    <property type="entry name" value="PPM-type-like_dom_sf"/>
</dbReference>
<dbReference type="SMART" id="SM00331">
    <property type="entry name" value="PP2C_SIG"/>
    <property type="match status" value="1"/>
</dbReference>
<dbReference type="InterPro" id="IPR000595">
    <property type="entry name" value="cNMP-bd_dom"/>
</dbReference>
<keyword evidence="5" id="KW-1185">Reference proteome</keyword>
<dbReference type="InterPro" id="IPR001932">
    <property type="entry name" value="PPM-type_phosphatase-like_dom"/>
</dbReference>
<dbReference type="Pfam" id="PF07228">
    <property type="entry name" value="SpoIIE"/>
    <property type="match status" value="1"/>
</dbReference>
<name>A0A3D9HF35_9PROT</name>
<proteinExistence type="predicted"/>
<dbReference type="Gene3D" id="2.60.120.10">
    <property type="entry name" value="Jelly Rolls"/>
    <property type="match status" value="1"/>
</dbReference>
<dbReference type="InterPro" id="IPR052016">
    <property type="entry name" value="Bact_Sigma-Reg"/>
</dbReference>